<comment type="caution">
    <text evidence="3">The sequence shown here is derived from an EMBL/GenBank/DDBJ whole genome shotgun (WGS) entry which is preliminary data.</text>
</comment>
<sequence length="424" mass="46031">MSDGDGDDRSTGPQPDQEPEEEPTTPLLAPAEGVPPVLVTATEFAAAAEAIAAADGPIAVDTERASGYRYSQRAYLIQIRRAGAGTFLLDPIEDPAGLAPVIAALDGPEWVLHAADQDLPCLREVGFVCRELYDTELAGRLLGLSRVNLAAMVAQFLGLGLVKGHGAADWSRRPLPADWLNYAALDVEVLIELRDAMDAALVEAGKDRWAREEFQFVLDRPPAPPRPDRWRKTSNIHTIKNTRTLAAVRELWTAREEVAQRRDVAPGRVLPDSAIVTAATANPATHAELTRLPVFGGPRQRRQARIWLGALERARDLPDAELPPRKSPTIGLPPINRWDQRNPEAAARAARARPVIKEIAEANALPVENLLAPDVVRQLCWEGVDLPASPEAVDARLAAEGARPWQRDLTVDALAATLNEVETG</sequence>
<dbReference type="EMBL" id="JAZDUF010000002">
    <property type="protein sequence ID" value="MEE3850521.1"/>
    <property type="molecule type" value="Genomic_DNA"/>
</dbReference>
<dbReference type="PANTHER" id="PTHR47649">
    <property type="entry name" value="RIBONUCLEASE D"/>
    <property type="match status" value="1"/>
</dbReference>
<dbReference type="InterPro" id="IPR002121">
    <property type="entry name" value="HRDC_dom"/>
</dbReference>
<dbReference type="CDD" id="cd06142">
    <property type="entry name" value="RNaseD_exo"/>
    <property type="match status" value="1"/>
</dbReference>
<accession>A0ABU7MD79</accession>
<dbReference type="SUPFAM" id="SSF47819">
    <property type="entry name" value="HRDC-like"/>
    <property type="match status" value="1"/>
</dbReference>
<dbReference type="InterPro" id="IPR044876">
    <property type="entry name" value="HRDC_dom_sf"/>
</dbReference>
<keyword evidence="4" id="KW-1185">Reference proteome</keyword>
<dbReference type="InterPro" id="IPR051086">
    <property type="entry name" value="RNase_D-like"/>
</dbReference>
<gene>
    <name evidence="3" type="ORF">VZC37_09265</name>
</gene>
<proteinExistence type="predicted"/>
<dbReference type="Pfam" id="PF18305">
    <property type="entry name" value="DNA_pol_A_exoN"/>
    <property type="match status" value="1"/>
</dbReference>
<dbReference type="SMART" id="SM00341">
    <property type="entry name" value="HRDC"/>
    <property type="match status" value="1"/>
</dbReference>
<dbReference type="SUPFAM" id="SSF53098">
    <property type="entry name" value="Ribonuclease H-like"/>
    <property type="match status" value="1"/>
</dbReference>
<evidence type="ECO:0000256" key="1">
    <source>
        <dbReference type="SAM" id="MobiDB-lite"/>
    </source>
</evidence>
<dbReference type="Pfam" id="PF01612">
    <property type="entry name" value="DNA_pol_A_exo1"/>
    <property type="match status" value="1"/>
</dbReference>
<evidence type="ECO:0000313" key="4">
    <source>
        <dbReference type="Proteomes" id="UP001347146"/>
    </source>
</evidence>
<evidence type="ECO:0000259" key="2">
    <source>
        <dbReference type="PROSITE" id="PS50967"/>
    </source>
</evidence>
<name>A0ABU7MD79_9ACTN</name>
<dbReference type="SMART" id="SM00474">
    <property type="entry name" value="35EXOc"/>
    <property type="match status" value="1"/>
</dbReference>
<reference evidence="3 4" key="1">
    <citation type="submission" date="2024-01" db="EMBL/GenBank/DDBJ databases">
        <title>Draft genome sequence of Gordonia sp. LSe1-13.</title>
        <authorList>
            <person name="Suphannarot A."/>
            <person name="Mingma R."/>
        </authorList>
    </citation>
    <scope>NUCLEOTIDE SEQUENCE [LARGE SCALE GENOMIC DNA]</scope>
    <source>
        <strain evidence="3 4">LSe1-13</strain>
    </source>
</reference>
<dbReference type="PROSITE" id="PS50967">
    <property type="entry name" value="HRDC"/>
    <property type="match status" value="1"/>
</dbReference>
<feature type="region of interest" description="Disordered" evidence="1">
    <location>
        <begin position="1"/>
        <end position="31"/>
    </location>
</feature>
<evidence type="ECO:0000313" key="3">
    <source>
        <dbReference type="EMBL" id="MEE3850521.1"/>
    </source>
</evidence>
<feature type="domain" description="HRDC" evidence="2">
    <location>
        <begin position="241"/>
        <end position="321"/>
    </location>
</feature>
<dbReference type="InterPro" id="IPR012337">
    <property type="entry name" value="RNaseH-like_sf"/>
</dbReference>
<dbReference type="RefSeq" id="WP_330432166.1">
    <property type="nucleotide sequence ID" value="NZ_JAZDUF010000002.1"/>
</dbReference>
<dbReference type="Pfam" id="PF00570">
    <property type="entry name" value="HRDC"/>
    <property type="match status" value="1"/>
</dbReference>
<dbReference type="Gene3D" id="3.30.420.10">
    <property type="entry name" value="Ribonuclease H-like superfamily/Ribonuclease H"/>
    <property type="match status" value="1"/>
</dbReference>
<dbReference type="Proteomes" id="UP001347146">
    <property type="component" value="Unassembled WGS sequence"/>
</dbReference>
<dbReference type="Gene3D" id="1.10.150.80">
    <property type="entry name" value="HRDC domain"/>
    <property type="match status" value="2"/>
</dbReference>
<protein>
    <submittedName>
        <fullName evidence="3">HRDC domain-containing protein</fullName>
    </submittedName>
</protein>
<dbReference type="InterPro" id="IPR010997">
    <property type="entry name" value="HRDC-like_sf"/>
</dbReference>
<dbReference type="InterPro" id="IPR002562">
    <property type="entry name" value="3'-5'_exonuclease_dom"/>
</dbReference>
<dbReference type="PANTHER" id="PTHR47649:SF1">
    <property type="entry name" value="RIBONUCLEASE D"/>
    <property type="match status" value="1"/>
</dbReference>
<organism evidence="3 4">
    <name type="scientific">Gordonia sesuvii</name>
    <dbReference type="NCBI Taxonomy" id="3116777"/>
    <lineage>
        <taxon>Bacteria</taxon>
        <taxon>Bacillati</taxon>
        <taxon>Actinomycetota</taxon>
        <taxon>Actinomycetes</taxon>
        <taxon>Mycobacteriales</taxon>
        <taxon>Gordoniaceae</taxon>
        <taxon>Gordonia</taxon>
    </lineage>
</organism>
<dbReference type="InterPro" id="IPR041605">
    <property type="entry name" value="Exo_C"/>
</dbReference>
<dbReference type="InterPro" id="IPR036397">
    <property type="entry name" value="RNaseH_sf"/>
</dbReference>